<feature type="transmembrane region" description="Helical" evidence="1">
    <location>
        <begin position="69"/>
        <end position="97"/>
    </location>
</feature>
<keyword evidence="1" id="KW-1133">Transmembrane helix</keyword>
<feature type="transmembrane region" description="Helical" evidence="1">
    <location>
        <begin position="30"/>
        <end position="49"/>
    </location>
</feature>
<gene>
    <name evidence="2" type="ORF">GCM10011494_04510</name>
</gene>
<dbReference type="EMBL" id="BMHK01000002">
    <property type="protein sequence ID" value="GGB89274.1"/>
    <property type="molecule type" value="Genomic_DNA"/>
</dbReference>
<keyword evidence="3" id="KW-1185">Reference proteome</keyword>
<accession>A0A916TP39</accession>
<evidence type="ECO:0000256" key="1">
    <source>
        <dbReference type="SAM" id="Phobius"/>
    </source>
</evidence>
<reference evidence="2" key="2">
    <citation type="submission" date="2020-09" db="EMBL/GenBank/DDBJ databases">
        <authorList>
            <person name="Sun Q."/>
            <person name="Zhou Y."/>
        </authorList>
    </citation>
    <scope>NUCLEOTIDE SEQUENCE</scope>
    <source>
        <strain evidence="2">CGMCC 1.15095</strain>
    </source>
</reference>
<sequence>MLLGLALVLPIVFAWNVHNHWRALKVRYLFIMMGVGYTAPWLYYWGVMLNNLESRPCGNGPCVDNGMELIGAVLLPLGAMISFLYATVAAGLTIYFLRRD</sequence>
<keyword evidence="1" id="KW-0812">Transmembrane</keyword>
<dbReference type="Proteomes" id="UP000608154">
    <property type="component" value="Unassembled WGS sequence"/>
</dbReference>
<organism evidence="2 3">
    <name type="scientific">Novosphingobium endophyticum</name>
    <dbReference type="NCBI Taxonomy" id="1955250"/>
    <lineage>
        <taxon>Bacteria</taxon>
        <taxon>Pseudomonadati</taxon>
        <taxon>Pseudomonadota</taxon>
        <taxon>Alphaproteobacteria</taxon>
        <taxon>Sphingomonadales</taxon>
        <taxon>Sphingomonadaceae</taxon>
        <taxon>Novosphingobium</taxon>
    </lineage>
</organism>
<evidence type="ECO:0000313" key="3">
    <source>
        <dbReference type="Proteomes" id="UP000608154"/>
    </source>
</evidence>
<name>A0A916TP39_9SPHN</name>
<evidence type="ECO:0000313" key="2">
    <source>
        <dbReference type="EMBL" id="GGB89274.1"/>
    </source>
</evidence>
<protein>
    <submittedName>
        <fullName evidence="2">Uncharacterized protein</fullName>
    </submittedName>
</protein>
<dbReference type="AlphaFoldDB" id="A0A916TP39"/>
<proteinExistence type="predicted"/>
<reference evidence="2" key="1">
    <citation type="journal article" date="2014" name="Int. J. Syst. Evol. Microbiol.">
        <title>Complete genome sequence of Corynebacterium casei LMG S-19264T (=DSM 44701T), isolated from a smear-ripened cheese.</title>
        <authorList>
            <consortium name="US DOE Joint Genome Institute (JGI-PGF)"/>
            <person name="Walter F."/>
            <person name="Albersmeier A."/>
            <person name="Kalinowski J."/>
            <person name="Ruckert C."/>
        </authorList>
    </citation>
    <scope>NUCLEOTIDE SEQUENCE</scope>
    <source>
        <strain evidence="2">CGMCC 1.15095</strain>
    </source>
</reference>
<keyword evidence="1" id="KW-0472">Membrane</keyword>
<comment type="caution">
    <text evidence="2">The sequence shown here is derived from an EMBL/GenBank/DDBJ whole genome shotgun (WGS) entry which is preliminary data.</text>
</comment>